<accession>A0ABQ8VGQ6</accession>
<evidence type="ECO:0000313" key="2">
    <source>
        <dbReference type="Proteomes" id="UP001150217"/>
    </source>
</evidence>
<dbReference type="Proteomes" id="UP001150217">
    <property type="component" value="Unassembled WGS sequence"/>
</dbReference>
<organism evidence="1 2">
    <name type="scientific">Lentinula lateritia</name>
    <dbReference type="NCBI Taxonomy" id="40482"/>
    <lineage>
        <taxon>Eukaryota</taxon>
        <taxon>Fungi</taxon>
        <taxon>Dikarya</taxon>
        <taxon>Basidiomycota</taxon>
        <taxon>Agaricomycotina</taxon>
        <taxon>Agaricomycetes</taxon>
        <taxon>Agaricomycetidae</taxon>
        <taxon>Agaricales</taxon>
        <taxon>Marasmiineae</taxon>
        <taxon>Omphalotaceae</taxon>
        <taxon>Lentinula</taxon>
    </lineage>
</organism>
<comment type="caution">
    <text evidence="1">The sequence shown here is derived from an EMBL/GenBank/DDBJ whole genome shotgun (WGS) entry which is preliminary data.</text>
</comment>
<keyword evidence="2" id="KW-1185">Reference proteome</keyword>
<name>A0ABQ8VGQ6_9AGAR</name>
<evidence type="ECO:0000313" key="1">
    <source>
        <dbReference type="EMBL" id="KAJ4493424.1"/>
    </source>
</evidence>
<reference evidence="1" key="1">
    <citation type="submission" date="2022-08" db="EMBL/GenBank/DDBJ databases">
        <title>A Global Phylogenomic Analysis of the Shiitake Genus Lentinula.</title>
        <authorList>
            <consortium name="DOE Joint Genome Institute"/>
            <person name="Sierra-Patev S."/>
            <person name="Min B."/>
            <person name="Naranjo-Ortiz M."/>
            <person name="Looney B."/>
            <person name="Konkel Z."/>
            <person name="Slot J.C."/>
            <person name="Sakamoto Y."/>
            <person name="Steenwyk J.L."/>
            <person name="Rokas A."/>
            <person name="Carro J."/>
            <person name="Camarero S."/>
            <person name="Ferreira P."/>
            <person name="Molpeceres G."/>
            <person name="Ruiz-Duenas F.J."/>
            <person name="Serrano A."/>
            <person name="Henrissat B."/>
            <person name="Drula E."/>
            <person name="Hughes K.W."/>
            <person name="Mata J.L."/>
            <person name="Ishikawa N.K."/>
            <person name="Vargas-Isla R."/>
            <person name="Ushijima S."/>
            <person name="Smith C.A."/>
            <person name="Ahrendt S."/>
            <person name="Andreopoulos W."/>
            <person name="He G."/>
            <person name="Labutti K."/>
            <person name="Lipzen A."/>
            <person name="Ng V."/>
            <person name="Riley R."/>
            <person name="Sandor L."/>
            <person name="Barry K."/>
            <person name="Martinez A.T."/>
            <person name="Xiao Y."/>
            <person name="Gibbons J.G."/>
            <person name="Terashima K."/>
            <person name="Grigoriev I.V."/>
            <person name="Hibbett D.S."/>
        </authorList>
    </citation>
    <scope>NUCLEOTIDE SEQUENCE</scope>
    <source>
        <strain evidence="1">RHP3577 ss4</strain>
    </source>
</reference>
<feature type="non-terminal residue" evidence="1">
    <location>
        <position position="1"/>
    </location>
</feature>
<sequence length="56" mass="6337">KRYSLAAALSLKGYIAVRVVEGSLDSFEFFDFITEDVLPCMKPYPDEESVLIMDNC</sequence>
<protein>
    <recommendedName>
        <fullName evidence="3">Tc1-like transposase DDE domain-containing protein</fullName>
    </recommendedName>
</protein>
<evidence type="ECO:0008006" key="3">
    <source>
        <dbReference type="Google" id="ProtNLM"/>
    </source>
</evidence>
<proteinExistence type="predicted"/>
<dbReference type="EMBL" id="JANVFT010000035">
    <property type="protein sequence ID" value="KAJ4493424.1"/>
    <property type="molecule type" value="Genomic_DNA"/>
</dbReference>
<gene>
    <name evidence="1" type="ORF">C8R41DRAFT_764517</name>
</gene>